<sequence>MQKVHYAAFAIFATSLAACREYCNIVGMSRSANSRALAPRRHEEILRRLAAEGSVSIAELSAHFDVSRETIRRDMKLLADRGQLDVVHGGATLFEPIEPALVHRSEENATAKAAIGLKAAELVKDGMVVFLDSGTTTLAVAHALDGLRDLTVCTTGLAIALHMCRQPRARVHMLGGEIDPAEEAAVGLDALEAIGRFRVDIAFLGGGGLSPDGEVTDFTRNGAEQRSRMIAMAGKAYFVLDSSKFGRLTPLRIPGFHQAAGVIVDAPPAPTISEALERKGPRVIVATR</sequence>
<dbReference type="PROSITE" id="PS00894">
    <property type="entry name" value="HTH_DEOR_1"/>
    <property type="match status" value="1"/>
</dbReference>
<dbReference type="PANTHER" id="PTHR30363:SF44">
    <property type="entry name" value="AGA OPERON TRANSCRIPTIONAL REPRESSOR-RELATED"/>
    <property type="match status" value="1"/>
</dbReference>
<proteinExistence type="predicted"/>
<organism evidence="5">
    <name type="scientific">Sinorhizobium medicae</name>
    <dbReference type="NCBI Taxonomy" id="110321"/>
    <lineage>
        <taxon>Bacteria</taxon>
        <taxon>Pseudomonadati</taxon>
        <taxon>Pseudomonadota</taxon>
        <taxon>Alphaproteobacteria</taxon>
        <taxon>Hyphomicrobiales</taxon>
        <taxon>Rhizobiaceae</taxon>
        <taxon>Sinorhizobium/Ensifer group</taxon>
        <taxon>Sinorhizobium</taxon>
    </lineage>
</organism>
<keyword evidence="2" id="KW-0238">DNA-binding</keyword>
<dbReference type="InterPro" id="IPR036388">
    <property type="entry name" value="WH-like_DNA-bd_sf"/>
</dbReference>
<dbReference type="SUPFAM" id="SSF100950">
    <property type="entry name" value="NagB/RpiA/CoA transferase-like"/>
    <property type="match status" value="1"/>
</dbReference>
<evidence type="ECO:0000256" key="2">
    <source>
        <dbReference type="ARBA" id="ARBA00023125"/>
    </source>
</evidence>
<feature type="domain" description="HTH deoR-type" evidence="4">
    <location>
        <begin position="38"/>
        <end position="93"/>
    </location>
</feature>
<keyword evidence="3" id="KW-0804">Transcription</keyword>
<dbReference type="InterPro" id="IPR050313">
    <property type="entry name" value="Carb_Metab_HTH_regulators"/>
</dbReference>
<evidence type="ECO:0000256" key="3">
    <source>
        <dbReference type="ARBA" id="ARBA00023163"/>
    </source>
</evidence>
<dbReference type="PROSITE" id="PS51257">
    <property type="entry name" value="PROKAR_LIPOPROTEIN"/>
    <property type="match status" value="1"/>
</dbReference>
<dbReference type="SUPFAM" id="SSF46785">
    <property type="entry name" value="Winged helix' DNA-binding domain"/>
    <property type="match status" value="1"/>
</dbReference>
<dbReference type="InterPro" id="IPR014036">
    <property type="entry name" value="DeoR-like_C"/>
</dbReference>
<dbReference type="SMART" id="SM01134">
    <property type="entry name" value="DeoRC"/>
    <property type="match status" value="1"/>
</dbReference>
<dbReference type="Pfam" id="PF08220">
    <property type="entry name" value="HTH_DeoR"/>
    <property type="match status" value="1"/>
</dbReference>
<dbReference type="InterPro" id="IPR037171">
    <property type="entry name" value="NagB/RpiA_transferase-like"/>
</dbReference>
<evidence type="ECO:0000259" key="4">
    <source>
        <dbReference type="PROSITE" id="PS51000"/>
    </source>
</evidence>
<dbReference type="InterPro" id="IPR001034">
    <property type="entry name" value="DeoR_HTH"/>
</dbReference>
<dbReference type="GO" id="GO:0003700">
    <property type="term" value="F:DNA-binding transcription factor activity"/>
    <property type="evidence" value="ECO:0007669"/>
    <property type="project" value="InterPro"/>
</dbReference>
<evidence type="ECO:0000313" key="5">
    <source>
        <dbReference type="EMBL" id="VTZ64494.1"/>
    </source>
</evidence>
<name>A0A508X3Y1_9HYPH</name>
<accession>A0A508X3Y1</accession>
<dbReference type="GO" id="GO:0003677">
    <property type="term" value="F:DNA binding"/>
    <property type="evidence" value="ECO:0007669"/>
    <property type="project" value="UniProtKB-KW"/>
</dbReference>
<dbReference type="PRINTS" id="PR00037">
    <property type="entry name" value="HTHLACR"/>
</dbReference>
<dbReference type="SMART" id="SM00420">
    <property type="entry name" value="HTH_DEOR"/>
    <property type="match status" value="1"/>
</dbReference>
<dbReference type="Pfam" id="PF00455">
    <property type="entry name" value="DeoRC"/>
    <property type="match status" value="1"/>
</dbReference>
<dbReference type="Gene3D" id="3.40.50.1360">
    <property type="match status" value="1"/>
</dbReference>
<dbReference type="PANTHER" id="PTHR30363">
    <property type="entry name" value="HTH-TYPE TRANSCRIPTIONAL REGULATOR SRLR-RELATED"/>
    <property type="match status" value="1"/>
</dbReference>
<dbReference type="InterPro" id="IPR018356">
    <property type="entry name" value="Tscrpt_reg_HTH_DeoR_CS"/>
</dbReference>
<evidence type="ECO:0000256" key="1">
    <source>
        <dbReference type="ARBA" id="ARBA00023015"/>
    </source>
</evidence>
<dbReference type="AlphaFoldDB" id="A0A508X3Y1"/>
<dbReference type="PROSITE" id="PS51000">
    <property type="entry name" value="HTH_DEOR_2"/>
    <property type="match status" value="1"/>
</dbReference>
<gene>
    <name evidence="5" type="ORF">EMEDMD4_600040</name>
</gene>
<dbReference type="EMBL" id="CABFNB010000129">
    <property type="protein sequence ID" value="VTZ64494.1"/>
    <property type="molecule type" value="Genomic_DNA"/>
</dbReference>
<reference evidence="5" key="1">
    <citation type="submission" date="2019-06" db="EMBL/GenBank/DDBJ databases">
        <authorList>
            <person name="Le Quere A."/>
            <person name="Colella S."/>
        </authorList>
    </citation>
    <scope>NUCLEOTIDE SEQUENCE</scope>
    <source>
        <strain evidence="5">EmedicaeMD41</strain>
    </source>
</reference>
<dbReference type="InterPro" id="IPR036390">
    <property type="entry name" value="WH_DNA-bd_sf"/>
</dbReference>
<dbReference type="Proteomes" id="UP000507954">
    <property type="component" value="Unassembled WGS sequence"/>
</dbReference>
<dbReference type="Gene3D" id="1.10.10.10">
    <property type="entry name" value="Winged helix-like DNA-binding domain superfamily/Winged helix DNA-binding domain"/>
    <property type="match status" value="1"/>
</dbReference>
<protein>
    <submittedName>
        <fullName evidence="5">Transcriptional regulator, DeoR family</fullName>
    </submittedName>
</protein>
<keyword evidence="1" id="KW-0805">Transcription regulation</keyword>